<dbReference type="EMBL" id="LUCM01008873">
    <property type="protein sequence ID" value="KAA0187790.1"/>
    <property type="molecule type" value="Genomic_DNA"/>
</dbReference>
<proteinExistence type="predicted"/>
<comment type="caution">
    <text evidence="1">The sequence shown here is derived from an EMBL/GenBank/DDBJ whole genome shotgun (WGS) entry which is preliminary data.</text>
</comment>
<dbReference type="OrthoDB" id="6235335at2759"/>
<sequence>MTTKTLFDLLDDTCGPIEQAQQAVREDNGEKLAELLHSAENRKNINEDSFVNSQARENLLHFAVHQSAAICASLLCEKPFSWDVDRPYLIGRSPVQLAQLPGYAPVWYPLASHSRLKPLTAV</sequence>
<evidence type="ECO:0000313" key="1">
    <source>
        <dbReference type="EMBL" id="KAA0187790.1"/>
    </source>
</evidence>
<gene>
    <name evidence="1" type="ORF">FBUS_00467</name>
</gene>
<evidence type="ECO:0000313" key="2">
    <source>
        <dbReference type="Proteomes" id="UP000728185"/>
    </source>
</evidence>
<organism evidence="1 2">
    <name type="scientific">Fasciolopsis buskii</name>
    <dbReference type="NCBI Taxonomy" id="27845"/>
    <lineage>
        <taxon>Eukaryota</taxon>
        <taxon>Metazoa</taxon>
        <taxon>Spiralia</taxon>
        <taxon>Lophotrochozoa</taxon>
        <taxon>Platyhelminthes</taxon>
        <taxon>Trematoda</taxon>
        <taxon>Digenea</taxon>
        <taxon>Plagiorchiida</taxon>
        <taxon>Echinostomata</taxon>
        <taxon>Echinostomatoidea</taxon>
        <taxon>Fasciolidae</taxon>
        <taxon>Fasciolopsis</taxon>
    </lineage>
</organism>
<keyword evidence="2" id="KW-1185">Reference proteome</keyword>
<dbReference type="AlphaFoldDB" id="A0A8E0RQN5"/>
<dbReference type="Proteomes" id="UP000728185">
    <property type="component" value="Unassembled WGS sequence"/>
</dbReference>
<protein>
    <submittedName>
        <fullName evidence="1">Uncharacterized protein</fullName>
    </submittedName>
</protein>
<accession>A0A8E0RQN5</accession>
<reference evidence="1" key="1">
    <citation type="submission" date="2019-05" db="EMBL/GenBank/DDBJ databases">
        <title>Annotation for the trematode Fasciolopsis buski.</title>
        <authorList>
            <person name="Choi Y.-J."/>
        </authorList>
    </citation>
    <scope>NUCLEOTIDE SEQUENCE</scope>
    <source>
        <strain evidence="1">HT</strain>
        <tissue evidence="1">Whole worm</tissue>
    </source>
</reference>
<name>A0A8E0RQN5_9TREM</name>